<gene>
    <name evidence="2" type="ORF">HW932_10235</name>
</gene>
<dbReference type="Pfam" id="PF11159">
    <property type="entry name" value="DUF2939"/>
    <property type="match status" value="1"/>
</dbReference>
<dbReference type="EMBL" id="JABZEO010000006">
    <property type="protein sequence ID" value="NVZ09640.1"/>
    <property type="molecule type" value="Genomic_DNA"/>
</dbReference>
<keyword evidence="1" id="KW-0812">Transmembrane</keyword>
<name>A0A850RFB7_9GAMM</name>
<accession>A0A850RFB7</accession>
<keyword evidence="1" id="KW-0472">Membrane</keyword>
<keyword evidence="3" id="KW-1185">Reference proteome</keyword>
<proteinExistence type="predicted"/>
<evidence type="ECO:0000256" key="1">
    <source>
        <dbReference type="SAM" id="Phobius"/>
    </source>
</evidence>
<feature type="transmembrane region" description="Helical" evidence="1">
    <location>
        <begin position="33"/>
        <end position="51"/>
    </location>
</feature>
<sequence length="189" mass="21860">MPETGAYRRTFALNWNRLRWPWLERLWPRVRHALTNAAILILVLTLCYGVWPYGTLWRLEHAVLAGDQATVAALVDLDTVRDEIARRLDKDQDSLITTVSEAFIDWLEAGLRHHGVEVLQRLVTLDWVREQFLLIPTLQGPGLWASISEIFFSAPDDLRVRIERAPLAPPLNLRLQLEGLVWRVTMIHD</sequence>
<dbReference type="InterPro" id="IPR021330">
    <property type="entry name" value="DUF2939"/>
</dbReference>
<dbReference type="AlphaFoldDB" id="A0A850RFB7"/>
<reference evidence="2 3" key="1">
    <citation type="submission" date="2020-06" db="EMBL/GenBank/DDBJ databases">
        <title>Whole-genome sequence of Allochromatium humboldtianum DSM 21881, type strain.</title>
        <authorList>
            <person name="Kyndt J.A."/>
            <person name="Meyer T.E."/>
        </authorList>
    </citation>
    <scope>NUCLEOTIDE SEQUENCE [LARGE SCALE GENOMIC DNA]</scope>
    <source>
        <strain evidence="2 3">DSM 21881</strain>
    </source>
</reference>
<dbReference type="RefSeq" id="WP_176976399.1">
    <property type="nucleotide sequence ID" value="NZ_JABZEO010000006.1"/>
</dbReference>
<protein>
    <submittedName>
        <fullName evidence="2">DUF2939 domain-containing protein</fullName>
    </submittedName>
</protein>
<evidence type="ECO:0000313" key="2">
    <source>
        <dbReference type="EMBL" id="NVZ09640.1"/>
    </source>
</evidence>
<comment type="caution">
    <text evidence="2">The sequence shown here is derived from an EMBL/GenBank/DDBJ whole genome shotgun (WGS) entry which is preliminary data.</text>
</comment>
<organism evidence="2 3">
    <name type="scientific">Allochromatium humboldtianum</name>
    <dbReference type="NCBI Taxonomy" id="504901"/>
    <lineage>
        <taxon>Bacteria</taxon>
        <taxon>Pseudomonadati</taxon>
        <taxon>Pseudomonadota</taxon>
        <taxon>Gammaproteobacteria</taxon>
        <taxon>Chromatiales</taxon>
        <taxon>Chromatiaceae</taxon>
        <taxon>Allochromatium</taxon>
    </lineage>
</organism>
<keyword evidence="1" id="KW-1133">Transmembrane helix</keyword>
<dbReference type="Proteomes" id="UP000592294">
    <property type="component" value="Unassembled WGS sequence"/>
</dbReference>
<evidence type="ECO:0000313" key="3">
    <source>
        <dbReference type="Proteomes" id="UP000592294"/>
    </source>
</evidence>